<dbReference type="Pfam" id="PF09954">
    <property type="entry name" value="DUF2188"/>
    <property type="match status" value="1"/>
</dbReference>
<dbReference type="AlphaFoldDB" id="A0A414HF93"/>
<feature type="compositionally biased region" description="Basic and acidic residues" evidence="1">
    <location>
        <begin position="55"/>
        <end position="65"/>
    </location>
</feature>
<dbReference type="EMBL" id="QSJM01000009">
    <property type="protein sequence ID" value="RHD83452.1"/>
    <property type="molecule type" value="Genomic_DNA"/>
</dbReference>
<reference evidence="4 5" key="1">
    <citation type="submission" date="2018-08" db="EMBL/GenBank/DDBJ databases">
        <title>A genome reference for cultivated species of the human gut microbiota.</title>
        <authorList>
            <person name="Zou Y."/>
            <person name="Xue W."/>
            <person name="Luo G."/>
        </authorList>
    </citation>
    <scope>NUCLEOTIDE SEQUENCE [LARGE SCALE GENOMIC DNA]</scope>
    <source>
        <strain evidence="3 5">AM09-18</strain>
        <strain evidence="2 4">AM30-40</strain>
    </source>
</reference>
<evidence type="ECO:0000313" key="4">
    <source>
        <dbReference type="Proteomes" id="UP000283429"/>
    </source>
</evidence>
<feature type="region of interest" description="Disordered" evidence="1">
    <location>
        <begin position="55"/>
        <end position="74"/>
    </location>
</feature>
<evidence type="ECO:0000313" key="2">
    <source>
        <dbReference type="EMBL" id="RHD83452.1"/>
    </source>
</evidence>
<name>A0A414HF93_PHOVU</name>
<protein>
    <submittedName>
        <fullName evidence="2">DUF2188 domain-containing protein</fullName>
    </submittedName>
</protein>
<evidence type="ECO:0000313" key="5">
    <source>
        <dbReference type="Proteomes" id="UP000283958"/>
    </source>
</evidence>
<dbReference type="Proteomes" id="UP000283429">
    <property type="component" value="Unassembled WGS sequence"/>
</dbReference>
<dbReference type="RefSeq" id="WP_118170531.1">
    <property type="nucleotide sequence ID" value="NZ_CP181425.1"/>
</dbReference>
<dbReference type="EMBL" id="QRMN01000019">
    <property type="protein sequence ID" value="RHJ77029.1"/>
    <property type="molecule type" value="Genomic_DNA"/>
</dbReference>
<dbReference type="Proteomes" id="UP000283958">
    <property type="component" value="Unassembled WGS sequence"/>
</dbReference>
<gene>
    <name evidence="3" type="ORF">DW105_09525</name>
    <name evidence="2" type="ORF">DW783_04360</name>
</gene>
<sequence length="74" mass="8280">MTRKNQHVVPVGTKWGVKGEGNSRYTKVTDTQREATAVARSIARNMQSELVIHGKDGRIRQKDSYGNDPFPPRG</sequence>
<proteinExistence type="predicted"/>
<evidence type="ECO:0000313" key="3">
    <source>
        <dbReference type="EMBL" id="RHJ77029.1"/>
    </source>
</evidence>
<feature type="region of interest" description="Disordered" evidence="1">
    <location>
        <begin position="1"/>
        <end position="23"/>
    </location>
</feature>
<dbReference type="InterPro" id="IPR018691">
    <property type="entry name" value="DUF2188"/>
</dbReference>
<comment type="caution">
    <text evidence="2">The sequence shown here is derived from an EMBL/GenBank/DDBJ whole genome shotgun (WGS) entry which is preliminary data.</text>
</comment>
<accession>A0A414HF93</accession>
<evidence type="ECO:0000256" key="1">
    <source>
        <dbReference type="SAM" id="MobiDB-lite"/>
    </source>
</evidence>
<organism evidence="2 4">
    <name type="scientific">Phocaeicola vulgatus</name>
    <name type="common">Bacteroides vulgatus</name>
    <dbReference type="NCBI Taxonomy" id="821"/>
    <lineage>
        <taxon>Bacteria</taxon>
        <taxon>Pseudomonadati</taxon>
        <taxon>Bacteroidota</taxon>
        <taxon>Bacteroidia</taxon>
        <taxon>Bacteroidales</taxon>
        <taxon>Bacteroidaceae</taxon>
        <taxon>Phocaeicola</taxon>
    </lineage>
</organism>